<feature type="transmembrane region" description="Helical" evidence="2">
    <location>
        <begin position="140"/>
        <end position="158"/>
    </location>
</feature>
<evidence type="ECO:0000313" key="3">
    <source>
        <dbReference type="EMBL" id="QGQ97967.1"/>
    </source>
</evidence>
<dbReference type="InterPro" id="IPR036259">
    <property type="entry name" value="MFS_trans_sf"/>
</dbReference>
<dbReference type="SUPFAM" id="SSF103473">
    <property type="entry name" value="MFS general substrate transporter"/>
    <property type="match status" value="1"/>
</dbReference>
<feature type="transmembrane region" description="Helical" evidence="2">
    <location>
        <begin position="306"/>
        <end position="330"/>
    </location>
</feature>
<feature type="transmembrane region" description="Helical" evidence="2">
    <location>
        <begin position="170"/>
        <end position="193"/>
    </location>
</feature>
<feature type="transmembrane region" description="Helical" evidence="2">
    <location>
        <begin position="253"/>
        <end position="271"/>
    </location>
</feature>
<proteinExistence type="predicted"/>
<dbReference type="Proteomes" id="UP000426246">
    <property type="component" value="Chromosome"/>
</dbReference>
<sequence>MKSKQTNNKALSGQSILLLSVNGLFAIANALSGTFVSIYLWIAKNDFALIAWFAIANQLTMAITFWIAGKWVKEHNKMHALRLGVAVSALFYLLILWLGVNAVHYVFLLGMVMGLASGLFWIAFNIVYFEVTERDTRDKFNGCMGLLGSGAGMIAPWLSGYWITHMKDAAGYRLIFTISLIIFLIGVVLSFFLKKRKVQQQYEWMFGLKLLLKKGHPWRKISISLAAQGVREGVFGFLIGLLVYIYTKNEMKLGNFSLISSAVGFVGFFIVGKWLKQRWRKTSMLLGILMMIMVIVPFFWKLNYTTLLIFGVGTAFFMPLFIVPITSVVFDQIGANEQSAEKRVEYIVLRELSLCAGRLLGSFIFIGVVSWSKQPLVINFLMLGIGSAPLVAWFFLRPWLSKPLS</sequence>
<reference evidence="4" key="1">
    <citation type="submission" date="2018-11" db="EMBL/GenBank/DDBJ databases">
        <title>Complete genome sequence of Paenibacillus sp. ML311-T8.</title>
        <authorList>
            <person name="Nam Y.-D."/>
            <person name="Kang J."/>
            <person name="Chung W.-H."/>
            <person name="Park Y.S."/>
        </authorList>
    </citation>
    <scope>NUCLEOTIDE SEQUENCE [LARGE SCALE GENOMIC DNA]</scope>
    <source>
        <strain evidence="4">ML311-T8</strain>
    </source>
</reference>
<keyword evidence="4" id="KW-1185">Reference proteome</keyword>
<keyword evidence="2" id="KW-0472">Membrane</keyword>
<dbReference type="Gene3D" id="1.20.1250.20">
    <property type="entry name" value="MFS general substrate transporter like domains"/>
    <property type="match status" value="1"/>
</dbReference>
<dbReference type="GO" id="GO:0005886">
    <property type="term" value="C:plasma membrane"/>
    <property type="evidence" value="ECO:0007669"/>
    <property type="project" value="UniProtKB-SubCell"/>
</dbReference>
<evidence type="ECO:0000256" key="2">
    <source>
        <dbReference type="SAM" id="Phobius"/>
    </source>
</evidence>
<dbReference type="Pfam" id="PF07690">
    <property type="entry name" value="MFS_1"/>
    <property type="match status" value="1"/>
</dbReference>
<evidence type="ECO:0000313" key="4">
    <source>
        <dbReference type="Proteomes" id="UP000426246"/>
    </source>
</evidence>
<dbReference type="KEGG" id="ppsc:EHS13_25280"/>
<dbReference type="InterPro" id="IPR011701">
    <property type="entry name" value="MFS"/>
</dbReference>
<gene>
    <name evidence="3" type="ORF">EHS13_25280</name>
</gene>
<dbReference type="RefSeq" id="WP_155703061.1">
    <property type="nucleotide sequence ID" value="NZ_CP034235.1"/>
</dbReference>
<feature type="transmembrane region" description="Helical" evidence="2">
    <location>
        <begin position="351"/>
        <end position="371"/>
    </location>
</feature>
<dbReference type="GO" id="GO:0022857">
    <property type="term" value="F:transmembrane transporter activity"/>
    <property type="evidence" value="ECO:0007669"/>
    <property type="project" value="InterPro"/>
</dbReference>
<feature type="transmembrane region" description="Helical" evidence="2">
    <location>
        <begin position="283"/>
        <end position="300"/>
    </location>
</feature>
<dbReference type="InterPro" id="IPR052528">
    <property type="entry name" value="Sugar_transport-like"/>
</dbReference>
<comment type="subcellular location">
    <subcellularLocation>
        <location evidence="1">Cell membrane</location>
        <topology evidence="1">Multi-pass membrane protein</topology>
    </subcellularLocation>
</comment>
<dbReference type="PANTHER" id="PTHR23526">
    <property type="entry name" value="INTEGRAL MEMBRANE TRANSPORT PROTEIN-RELATED"/>
    <property type="match status" value="1"/>
</dbReference>
<dbReference type="OrthoDB" id="2086294at2"/>
<keyword evidence="2" id="KW-0812">Transmembrane</keyword>
<evidence type="ECO:0000256" key="1">
    <source>
        <dbReference type="ARBA" id="ARBA00004651"/>
    </source>
</evidence>
<dbReference type="AlphaFoldDB" id="A0A6B8RQ51"/>
<protein>
    <submittedName>
        <fullName evidence="3">MFS transporter</fullName>
    </submittedName>
</protein>
<name>A0A6B8RQ51_9BACL</name>
<organism evidence="3 4">
    <name type="scientific">Paenibacillus psychroresistens</name>
    <dbReference type="NCBI Taxonomy" id="1778678"/>
    <lineage>
        <taxon>Bacteria</taxon>
        <taxon>Bacillati</taxon>
        <taxon>Bacillota</taxon>
        <taxon>Bacilli</taxon>
        <taxon>Bacillales</taxon>
        <taxon>Paenibacillaceae</taxon>
        <taxon>Paenibacillus</taxon>
    </lineage>
</organism>
<dbReference type="PANTHER" id="PTHR23526:SF2">
    <property type="entry name" value="MAJOR FACILITATOR SUPERFAMILY (MFS) PROFILE DOMAIN-CONTAINING PROTEIN"/>
    <property type="match status" value="1"/>
</dbReference>
<keyword evidence="2" id="KW-1133">Transmembrane helix</keyword>
<feature type="transmembrane region" description="Helical" evidence="2">
    <location>
        <begin position="105"/>
        <end position="128"/>
    </location>
</feature>
<feature type="transmembrane region" description="Helical" evidence="2">
    <location>
        <begin position="377"/>
        <end position="396"/>
    </location>
</feature>
<dbReference type="EMBL" id="CP034235">
    <property type="protein sequence ID" value="QGQ97967.1"/>
    <property type="molecule type" value="Genomic_DNA"/>
</dbReference>
<feature type="transmembrane region" description="Helical" evidence="2">
    <location>
        <begin position="21"/>
        <end position="42"/>
    </location>
</feature>
<feature type="transmembrane region" description="Helical" evidence="2">
    <location>
        <begin position="80"/>
        <end position="99"/>
    </location>
</feature>
<accession>A0A6B8RQ51</accession>
<feature type="transmembrane region" description="Helical" evidence="2">
    <location>
        <begin position="48"/>
        <end position="68"/>
    </location>
</feature>